<evidence type="ECO:0000313" key="2">
    <source>
        <dbReference type="Proteomes" id="UP000186922"/>
    </source>
</evidence>
<protein>
    <submittedName>
        <fullName evidence="1">Uncharacterized protein</fullName>
    </submittedName>
</protein>
<reference evidence="1 2" key="1">
    <citation type="journal article" date="2016" name="Nat. Commun.">
        <title>Extremotolerant tardigrade genome and improved radiotolerance of human cultured cells by tardigrade-unique protein.</title>
        <authorList>
            <person name="Hashimoto T."/>
            <person name="Horikawa D.D."/>
            <person name="Saito Y."/>
            <person name="Kuwahara H."/>
            <person name="Kozuka-Hata H."/>
            <person name="Shin-I T."/>
            <person name="Minakuchi Y."/>
            <person name="Ohishi K."/>
            <person name="Motoyama A."/>
            <person name="Aizu T."/>
            <person name="Enomoto A."/>
            <person name="Kondo K."/>
            <person name="Tanaka S."/>
            <person name="Hara Y."/>
            <person name="Koshikawa S."/>
            <person name="Sagara H."/>
            <person name="Miura T."/>
            <person name="Yokobori S."/>
            <person name="Miyagawa K."/>
            <person name="Suzuki Y."/>
            <person name="Kubo T."/>
            <person name="Oyama M."/>
            <person name="Kohara Y."/>
            <person name="Fujiyama A."/>
            <person name="Arakawa K."/>
            <person name="Katayama T."/>
            <person name="Toyoda A."/>
            <person name="Kunieda T."/>
        </authorList>
    </citation>
    <scope>NUCLEOTIDE SEQUENCE [LARGE SCALE GENOMIC DNA]</scope>
    <source>
        <strain evidence="1 2">YOKOZUNA-1</strain>
    </source>
</reference>
<accession>A0A1D1VWD7</accession>
<sequence>MGNSASGSTTQLDDGMASKAGKVVVRVVYCGA</sequence>
<dbReference type="AlphaFoldDB" id="A0A1D1VWD7"/>
<comment type="caution">
    <text evidence="1">The sequence shown here is derived from an EMBL/GenBank/DDBJ whole genome shotgun (WGS) entry which is preliminary data.</text>
</comment>
<organism evidence="1 2">
    <name type="scientific">Ramazzottius varieornatus</name>
    <name type="common">Water bear</name>
    <name type="synonym">Tardigrade</name>
    <dbReference type="NCBI Taxonomy" id="947166"/>
    <lineage>
        <taxon>Eukaryota</taxon>
        <taxon>Metazoa</taxon>
        <taxon>Ecdysozoa</taxon>
        <taxon>Tardigrada</taxon>
        <taxon>Eutardigrada</taxon>
        <taxon>Parachela</taxon>
        <taxon>Hypsibioidea</taxon>
        <taxon>Ramazzottiidae</taxon>
        <taxon>Ramazzottius</taxon>
    </lineage>
</organism>
<proteinExistence type="predicted"/>
<keyword evidence="2" id="KW-1185">Reference proteome</keyword>
<dbReference type="Proteomes" id="UP000186922">
    <property type="component" value="Unassembled WGS sequence"/>
</dbReference>
<dbReference type="EMBL" id="BDGG01000012">
    <property type="protein sequence ID" value="GAV05361.1"/>
    <property type="molecule type" value="Genomic_DNA"/>
</dbReference>
<evidence type="ECO:0000313" key="1">
    <source>
        <dbReference type="EMBL" id="GAV05361.1"/>
    </source>
</evidence>
<name>A0A1D1VWD7_RAMVA</name>
<gene>
    <name evidence="1" type="primary">RvY_15509-1</name>
    <name evidence="1" type="synonym">RvY_15509.1</name>
    <name evidence="1" type="ORF">RvY_15509</name>
</gene>